<dbReference type="Gene3D" id="1.20.1250.20">
    <property type="entry name" value="MFS general substrate transporter like domains"/>
    <property type="match status" value="1"/>
</dbReference>
<protein>
    <recommendedName>
        <fullName evidence="8">Major facilitator superfamily (MFS) profile domain-containing protein</fullName>
    </recommendedName>
</protein>
<dbReference type="InterPro" id="IPR011701">
    <property type="entry name" value="MFS"/>
</dbReference>
<evidence type="ECO:0000256" key="1">
    <source>
        <dbReference type="ARBA" id="ARBA00004141"/>
    </source>
</evidence>
<gene>
    <name evidence="6" type="ORF">AURANDRAFT_62466</name>
</gene>
<dbReference type="InParanoid" id="F0Y3M4"/>
<dbReference type="GO" id="GO:0022857">
    <property type="term" value="F:transmembrane transporter activity"/>
    <property type="evidence" value="ECO:0007669"/>
    <property type="project" value="InterPro"/>
</dbReference>
<keyword evidence="3 5" id="KW-1133">Transmembrane helix</keyword>
<dbReference type="EMBL" id="GL833124">
    <property type="protein sequence ID" value="EGB10544.1"/>
    <property type="molecule type" value="Genomic_DNA"/>
</dbReference>
<dbReference type="RefSeq" id="XP_009035328.1">
    <property type="nucleotide sequence ID" value="XM_009037080.1"/>
</dbReference>
<evidence type="ECO:0000313" key="6">
    <source>
        <dbReference type="EMBL" id="EGB10544.1"/>
    </source>
</evidence>
<dbReference type="GO" id="GO:0016020">
    <property type="term" value="C:membrane"/>
    <property type="evidence" value="ECO:0007669"/>
    <property type="project" value="UniProtKB-SubCell"/>
</dbReference>
<dbReference type="InterPro" id="IPR036259">
    <property type="entry name" value="MFS_trans_sf"/>
</dbReference>
<feature type="transmembrane region" description="Helical" evidence="5">
    <location>
        <begin position="82"/>
        <end position="106"/>
    </location>
</feature>
<keyword evidence="4 5" id="KW-0472">Membrane</keyword>
<evidence type="ECO:0000256" key="2">
    <source>
        <dbReference type="ARBA" id="ARBA00022692"/>
    </source>
</evidence>
<keyword evidence="2 5" id="KW-0812">Transmembrane</keyword>
<dbReference type="OMA" id="VEWFVQA"/>
<dbReference type="InterPro" id="IPR049680">
    <property type="entry name" value="FLVCR1-2_SLC49-like"/>
</dbReference>
<dbReference type="PANTHER" id="PTHR10924">
    <property type="entry name" value="MAJOR FACILITATOR SUPERFAMILY PROTEIN-RELATED"/>
    <property type="match status" value="1"/>
</dbReference>
<name>F0Y3M4_AURAN</name>
<evidence type="ECO:0000313" key="7">
    <source>
        <dbReference type="Proteomes" id="UP000002729"/>
    </source>
</evidence>
<evidence type="ECO:0000256" key="4">
    <source>
        <dbReference type="ARBA" id="ARBA00023136"/>
    </source>
</evidence>
<feature type="transmembrane region" description="Helical" evidence="5">
    <location>
        <begin position="126"/>
        <end position="144"/>
    </location>
</feature>
<feature type="transmembrane region" description="Helical" evidence="5">
    <location>
        <begin position="284"/>
        <end position="303"/>
    </location>
</feature>
<organism evidence="7">
    <name type="scientific">Aureococcus anophagefferens</name>
    <name type="common">Harmful bloom alga</name>
    <dbReference type="NCBI Taxonomy" id="44056"/>
    <lineage>
        <taxon>Eukaryota</taxon>
        <taxon>Sar</taxon>
        <taxon>Stramenopiles</taxon>
        <taxon>Ochrophyta</taxon>
        <taxon>Pelagophyceae</taxon>
        <taxon>Pelagomonadales</taxon>
        <taxon>Pelagomonadaceae</taxon>
        <taxon>Aureococcus</taxon>
    </lineage>
</organism>
<feature type="transmembrane region" description="Helical" evidence="5">
    <location>
        <begin position="315"/>
        <end position="335"/>
    </location>
</feature>
<dbReference type="SUPFAM" id="SSF103473">
    <property type="entry name" value="MFS general substrate transporter"/>
    <property type="match status" value="1"/>
</dbReference>
<accession>F0Y3M4</accession>
<dbReference type="eggNOG" id="ENOG502SUX7">
    <property type="taxonomic scope" value="Eukaryota"/>
</dbReference>
<proteinExistence type="predicted"/>
<dbReference type="Proteomes" id="UP000002729">
    <property type="component" value="Unassembled WGS sequence"/>
</dbReference>
<dbReference type="OrthoDB" id="422206at2759"/>
<dbReference type="KEGG" id="aaf:AURANDRAFT_62466"/>
<dbReference type="AlphaFoldDB" id="F0Y3M4"/>
<sequence length="401" mass="40016">MNAFQFMNFSPIADLSTGVLSATTGQVSWLYSASLLSVLPAFFLAVRWTSAPATQRGALRAMHGLNLAAALLRAGSAYVGSYALAMASSVLLGVAASFVISAFTSVSQRWLPAAERPLGVSLTVQANYFGWLLGAVLVPYACVAKGGLVRLLEVQAAAAGLLFALAAFGAPEPPADGGGGAVAAEVAAADLDVAPPSPKFGLTTAVRELAARPRWLASCAAYALAGGVGFAVPAAQDIVFDEACAFSPKVTALANAAFIAAGVVTGLALGFAHDAVERREAGCLLGLLGLGVAAIAGLAGAVLPTGLVPACDEYACVGLMAAAGASTIGFVGLALGEAGKSAGPNPAARVFSGGCVEWWLQVCGAAITQVASNRRGFETCAAFQGAALAAGAVALLGLRRD</sequence>
<reference evidence="6 7" key="1">
    <citation type="journal article" date="2011" name="Proc. Natl. Acad. Sci. U.S.A.">
        <title>Niche of harmful alga Aureococcus anophagefferens revealed through ecogenomics.</title>
        <authorList>
            <person name="Gobler C.J."/>
            <person name="Berry D.L."/>
            <person name="Dyhrman S.T."/>
            <person name="Wilhelm S.W."/>
            <person name="Salamov A."/>
            <person name="Lobanov A.V."/>
            <person name="Zhang Y."/>
            <person name="Collier J.L."/>
            <person name="Wurch L.L."/>
            <person name="Kustka A.B."/>
            <person name="Dill B.D."/>
            <person name="Shah M."/>
            <person name="VerBerkmoes N.C."/>
            <person name="Kuo A."/>
            <person name="Terry A."/>
            <person name="Pangilinan J."/>
            <person name="Lindquist E.A."/>
            <person name="Lucas S."/>
            <person name="Paulsen I.T."/>
            <person name="Hattenrath-Lehmann T.K."/>
            <person name="Talmage S.C."/>
            <person name="Walker E.A."/>
            <person name="Koch F."/>
            <person name="Burson A.M."/>
            <person name="Marcoval M.A."/>
            <person name="Tang Y.Z."/>
            <person name="Lecleir G.R."/>
            <person name="Coyne K.J."/>
            <person name="Berg G.M."/>
            <person name="Bertrand E.M."/>
            <person name="Saito M.A."/>
            <person name="Gladyshev V.N."/>
            <person name="Grigoriev I.V."/>
        </authorList>
    </citation>
    <scope>NUCLEOTIDE SEQUENCE [LARGE SCALE GENOMIC DNA]</scope>
    <source>
        <strain evidence="7">CCMP 1984</strain>
    </source>
</reference>
<feature type="transmembrane region" description="Helical" evidence="5">
    <location>
        <begin position="29"/>
        <end position="46"/>
    </location>
</feature>
<evidence type="ECO:0008006" key="8">
    <source>
        <dbReference type="Google" id="ProtNLM"/>
    </source>
</evidence>
<feature type="transmembrane region" description="Helical" evidence="5">
    <location>
        <begin position="215"/>
        <end position="240"/>
    </location>
</feature>
<dbReference type="PANTHER" id="PTHR10924:SF6">
    <property type="entry name" value="SOLUTE CARRIER FAMILY 49 MEMBER A3"/>
    <property type="match status" value="1"/>
</dbReference>
<dbReference type="Pfam" id="PF07690">
    <property type="entry name" value="MFS_1"/>
    <property type="match status" value="1"/>
</dbReference>
<feature type="transmembrane region" description="Helical" evidence="5">
    <location>
        <begin position="252"/>
        <end position="272"/>
    </location>
</feature>
<evidence type="ECO:0000256" key="5">
    <source>
        <dbReference type="SAM" id="Phobius"/>
    </source>
</evidence>
<comment type="subcellular location">
    <subcellularLocation>
        <location evidence="1">Membrane</location>
        <topology evidence="1">Multi-pass membrane protein</topology>
    </subcellularLocation>
</comment>
<keyword evidence="7" id="KW-1185">Reference proteome</keyword>
<dbReference type="GeneID" id="20223908"/>
<evidence type="ECO:0000256" key="3">
    <source>
        <dbReference type="ARBA" id="ARBA00022989"/>
    </source>
</evidence>